<evidence type="ECO:0000313" key="3">
    <source>
        <dbReference type="Proteomes" id="UP000305417"/>
    </source>
</evidence>
<reference evidence="2 3" key="1">
    <citation type="submission" date="2019-05" db="EMBL/GenBank/DDBJ databases">
        <title>Arcobacter cibarius and Arcobacter thereius providing challenges in identification an antibiotic susceptibility and Quinolone resistance.</title>
        <authorList>
            <person name="Busch A."/>
            <person name="Hanel I."/>
            <person name="Hotzel H."/>
            <person name="Tomaso H."/>
        </authorList>
    </citation>
    <scope>NUCLEOTIDE SEQUENCE [LARGE SCALE GENOMIC DNA]</scope>
    <source>
        <strain evidence="2 3">16CS0831-2</strain>
    </source>
</reference>
<evidence type="ECO:0000313" key="4">
    <source>
        <dbReference type="Proteomes" id="UP000509513"/>
    </source>
</evidence>
<protein>
    <submittedName>
        <fullName evidence="1">Uncharacterized protein</fullName>
    </submittedName>
</protein>
<gene>
    <name evidence="1" type="ORF">ACBT_1022</name>
    <name evidence="2" type="ORF">FE247_10435</name>
</gene>
<dbReference type="STRING" id="1442598.GCA_000522465_01035"/>
<dbReference type="KEGG" id="acib:ACBT_1022"/>
<keyword evidence="3" id="KW-1185">Reference proteome</keyword>
<dbReference type="RefSeq" id="WP_024775162.1">
    <property type="nucleotide sequence ID" value="NZ_CP043857.1"/>
</dbReference>
<sequence length="80" mass="9538">MSITEKFERKPQEISYTVEAIRNMDNKKVEDLARSLIEEDYWLHSDAQDLFELRLCNIYIQAQNMSLKHNKKKNIFAVGF</sequence>
<reference evidence="1 4" key="2">
    <citation type="submission" date="2020-05" db="EMBL/GenBank/DDBJ databases">
        <title>Complete genome sequencing of Campylobacter and Arcobacter type strains.</title>
        <authorList>
            <person name="Miller W.G."/>
            <person name="Yee E."/>
        </authorList>
    </citation>
    <scope>NUCLEOTIDE SEQUENCE [LARGE SCALE GENOMIC DNA]</scope>
    <source>
        <strain evidence="1 4">LMG 21996</strain>
    </source>
</reference>
<proteinExistence type="predicted"/>
<dbReference type="EMBL" id="VBUC01000037">
    <property type="protein sequence ID" value="TLS95901.1"/>
    <property type="molecule type" value="Genomic_DNA"/>
</dbReference>
<organism evidence="1 4">
    <name type="scientific">Aliarcobacter cibarius</name>
    <dbReference type="NCBI Taxonomy" id="255507"/>
    <lineage>
        <taxon>Bacteria</taxon>
        <taxon>Pseudomonadati</taxon>
        <taxon>Campylobacterota</taxon>
        <taxon>Epsilonproteobacteria</taxon>
        <taxon>Campylobacterales</taxon>
        <taxon>Arcobacteraceae</taxon>
        <taxon>Aliarcobacter</taxon>
    </lineage>
</organism>
<dbReference type="EMBL" id="CP054051">
    <property type="protein sequence ID" value="QKJ26934.1"/>
    <property type="molecule type" value="Genomic_DNA"/>
</dbReference>
<evidence type="ECO:0000313" key="2">
    <source>
        <dbReference type="EMBL" id="TLS95901.1"/>
    </source>
</evidence>
<name>A0A5J6RHP6_9BACT</name>
<accession>A0A5J6RHP6</accession>
<evidence type="ECO:0000313" key="1">
    <source>
        <dbReference type="EMBL" id="QKJ26934.1"/>
    </source>
</evidence>
<dbReference type="Proteomes" id="UP000305417">
    <property type="component" value="Unassembled WGS sequence"/>
</dbReference>
<dbReference type="Proteomes" id="UP000509513">
    <property type="component" value="Chromosome"/>
</dbReference>
<dbReference type="AlphaFoldDB" id="A0A5J6RHP6"/>